<dbReference type="RefSeq" id="WP_337316481.1">
    <property type="nucleotide sequence ID" value="NZ_JBBDGN010000001.1"/>
</dbReference>
<evidence type="ECO:0000313" key="2">
    <source>
        <dbReference type="Proteomes" id="UP001366085"/>
    </source>
</evidence>
<proteinExistence type="predicted"/>
<gene>
    <name evidence="1" type="ORF">WDU93_01085</name>
</gene>
<name>A0ABU8LH09_9MICO</name>
<dbReference type="EMBL" id="JBBDGN010000001">
    <property type="protein sequence ID" value="MEJ1090270.1"/>
    <property type="molecule type" value="Genomic_DNA"/>
</dbReference>
<sequence>MAASRRRFQQGQYFSVPLTNGMFAHGYFTEVDNGQMYLTAIHRLVTRTAEPPADIEDVPLAIPNLRISTAEFRRMKAHEEPYLGKRWILTNRIHTGEVAPFERYFILGSNSNPRVWDVLRREAPRPATEEERARMEPVGFDIPPGTRVAIERALAEVEPRD</sequence>
<reference evidence="1 2" key="1">
    <citation type="submission" date="2024-02" db="EMBL/GenBank/DDBJ databases">
        <authorList>
            <person name="Saticioglu I.B."/>
        </authorList>
    </citation>
    <scope>NUCLEOTIDE SEQUENCE [LARGE SCALE GENOMIC DNA]</scope>
    <source>
        <strain evidence="1 2">Mu-43</strain>
    </source>
</reference>
<accession>A0ABU8LH09</accession>
<keyword evidence="2" id="KW-1185">Reference proteome</keyword>
<organism evidence="1 2">
    <name type="scientific">Microbacterium istanbulense</name>
    <dbReference type="NCBI Taxonomy" id="3122049"/>
    <lineage>
        <taxon>Bacteria</taxon>
        <taxon>Bacillati</taxon>
        <taxon>Actinomycetota</taxon>
        <taxon>Actinomycetes</taxon>
        <taxon>Micrococcales</taxon>
        <taxon>Microbacteriaceae</taxon>
        <taxon>Microbacterium</taxon>
    </lineage>
</organism>
<evidence type="ECO:0000313" key="1">
    <source>
        <dbReference type="EMBL" id="MEJ1090270.1"/>
    </source>
</evidence>
<evidence type="ECO:0008006" key="3">
    <source>
        <dbReference type="Google" id="ProtNLM"/>
    </source>
</evidence>
<comment type="caution">
    <text evidence="1">The sequence shown here is derived from an EMBL/GenBank/DDBJ whole genome shotgun (WGS) entry which is preliminary data.</text>
</comment>
<dbReference type="Proteomes" id="UP001366085">
    <property type="component" value="Unassembled WGS sequence"/>
</dbReference>
<protein>
    <recommendedName>
        <fullName evidence="3">Immunity protein 26</fullName>
    </recommendedName>
</protein>